<organism evidence="2 3">
    <name type="scientific">Trachymyrmex septentrionalis</name>
    <dbReference type="NCBI Taxonomy" id="34720"/>
    <lineage>
        <taxon>Eukaryota</taxon>
        <taxon>Metazoa</taxon>
        <taxon>Ecdysozoa</taxon>
        <taxon>Arthropoda</taxon>
        <taxon>Hexapoda</taxon>
        <taxon>Insecta</taxon>
        <taxon>Pterygota</taxon>
        <taxon>Neoptera</taxon>
        <taxon>Endopterygota</taxon>
        <taxon>Hymenoptera</taxon>
        <taxon>Apocrita</taxon>
        <taxon>Aculeata</taxon>
        <taxon>Formicoidea</taxon>
        <taxon>Formicidae</taxon>
        <taxon>Myrmicinae</taxon>
        <taxon>Trachymyrmex</taxon>
    </lineage>
</organism>
<protein>
    <recommendedName>
        <fullName evidence="4">C2H2-type domain-containing protein</fullName>
    </recommendedName>
</protein>
<feature type="compositionally biased region" description="Basic and acidic residues" evidence="1">
    <location>
        <begin position="154"/>
        <end position="166"/>
    </location>
</feature>
<evidence type="ECO:0000256" key="1">
    <source>
        <dbReference type="SAM" id="MobiDB-lite"/>
    </source>
</evidence>
<feature type="region of interest" description="Disordered" evidence="1">
    <location>
        <begin position="190"/>
        <end position="284"/>
    </location>
</feature>
<reference evidence="2 3" key="1">
    <citation type="submission" date="2016-03" db="EMBL/GenBank/DDBJ databases">
        <title>Trachymyrmex septentrionalis WGS genome.</title>
        <authorList>
            <person name="Nygaard S."/>
            <person name="Hu H."/>
            <person name="Boomsma J."/>
            <person name="Zhang G."/>
        </authorList>
    </citation>
    <scope>NUCLEOTIDE SEQUENCE [LARGE SCALE GENOMIC DNA]</scope>
    <source>
        <strain evidence="2">Tsep2-gDNA-1</strain>
        <tissue evidence="2">Whole body</tissue>
    </source>
</reference>
<dbReference type="EMBL" id="KQ981661">
    <property type="protein sequence ID" value="KYN38518.1"/>
    <property type="molecule type" value="Genomic_DNA"/>
</dbReference>
<feature type="compositionally biased region" description="Basic and acidic residues" evidence="1">
    <location>
        <begin position="232"/>
        <end position="241"/>
    </location>
</feature>
<sequence>MEADQSSLQRLFRSTLPSPKVPGLDVVRALHQTVVSLRSALDSSREELRRLQESVGNFCDESYVDVISRLVLENHVLRRKILRSCEFSCDAATSPPLQSRPVQLVEEVHMNELTNSKKTTMDVSKKIATDAQNLLNEPISQHSNVSNSNSPDPSRADQSDKFHDSSKCSKITVTKEIINTKITEAASSMLNVSRNENHKKSPSTLTPNVTNNEEESRVEISDDSINMGHLDIPGKDSEDLSLKSISDGDNSVFSDHVDQPQITRQGHPGDSPRPNEHSENESEELDDIELIFTTDEICRDLGLQEDLVSITETETWQHGDGGQPILLKYIKPTEDESLVCNGEKTSSVEEAISSQSSSIDREESVDRFDESSSTRLNKMWSQCSVLVETDISKCGILEDAESTTGSSMRHVTRRNTLAAPSTAYRPIIHREALANSRRKNSVPLRPVMDRSSGARRESGAQTDISALPAQWRSESYLAHKVAHTFTTLPSKFALPTGVSSRLRLSDKTREARRVMLSDISFTSMVPELSRSADHLCHEPHAQTCFSSRGCGLRTSEVHRRESLGSPAGYWLRCNPTTGLPSPCDCRLSTDLYSSRYRGSLTSIPSPGLEVVGGPPRRHSWRATAASLDTWRVPVTISTPRPTWSSMPSSPTHQERDSGWALSQILDLVVNMNKLNPMRAGYYFEVPREIATKREVINVSTMDNTCFAWSVVVALYAVEKHTERESSYPHYTAVLNGVGHFAWIKNLSRLVSSQINGKKNKKYCCDRCLHYFNTNEKLQSHTMDCQKINDCAIRLPSADNRWLEFGNHCNKERVVPFVVYADLEYVLRKMEPDKEYMSSYQQHEVFSIGYYVRCSYDDALSSLDKLASYLDKDKLKIIHSKFSILSDDEFELLTRKGVFLYEYVDCVEKLQDTRLPPRESFYSSLTYVIHYRNLQQCTHGLRVTKIHRVLQFAQSPWVQYKIMYTDTDSLIYRVECEDVYETMKRDIARFDTSDYLTDNAYSIPLANKKVPGLMNDENNGAESKIVLSPYDDKRYVVPDSMETLSWEH</sequence>
<name>A0A151JWI9_9HYME</name>
<evidence type="ECO:0008006" key="4">
    <source>
        <dbReference type="Google" id="ProtNLM"/>
    </source>
</evidence>
<feature type="compositionally biased region" description="Polar residues" evidence="1">
    <location>
        <begin position="202"/>
        <end position="211"/>
    </location>
</feature>
<proteinExistence type="predicted"/>
<dbReference type="PANTHER" id="PTHR31511:SF12">
    <property type="entry name" value="RHO TERMINATION FACTOR N-TERMINAL DOMAIN-CONTAINING PROTEIN"/>
    <property type="match status" value="1"/>
</dbReference>
<feature type="compositionally biased region" description="Polar residues" evidence="1">
    <location>
        <begin position="243"/>
        <end position="253"/>
    </location>
</feature>
<dbReference type="PANTHER" id="PTHR31511">
    <property type="entry name" value="PROTEIN CBG23764"/>
    <property type="match status" value="1"/>
</dbReference>
<dbReference type="AlphaFoldDB" id="A0A151JWI9"/>
<dbReference type="Proteomes" id="UP000078541">
    <property type="component" value="Unassembled WGS sequence"/>
</dbReference>
<accession>A0A151JWI9</accession>
<dbReference type="STRING" id="34720.A0A151JWI9"/>
<gene>
    <name evidence="2" type="ORF">ALC56_07095</name>
</gene>
<evidence type="ECO:0000313" key="2">
    <source>
        <dbReference type="EMBL" id="KYN38518.1"/>
    </source>
</evidence>
<feature type="region of interest" description="Disordered" evidence="1">
    <location>
        <begin position="137"/>
        <end position="166"/>
    </location>
</feature>
<evidence type="ECO:0000313" key="3">
    <source>
        <dbReference type="Proteomes" id="UP000078541"/>
    </source>
</evidence>
<keyword evidence="3" id="KW-1185">Reference proteome</keyword>